<proteinExistence type="predicted"/>
<keyword evidence="1" id="KW-0805">Transcription regulation</keyword>
<sequence length="353" mass="37377">MVADETRAETASSRRGRVTITDIARRAGVSVPTVSRVVNGRSDVSPGTRARVEELLRRHGYRKRAAAPGRRAGLIDLVFNDLDGPWAVEIIRGVEEVAHAAGVGTVVSAVHGRSGDARQWTRNLRARACDGVVLVTSALDPVLHQELRILGVPLVVVDPAGSPALDVPTVGAANRSGALAATGHLLALGHRRIGLIAGPPRLQCSRARQDGYRAALEDAGIAVDESLIVPGDFHHESGFAACDALLGLPEPPTAVFAACDQMALGAIEALRRRGLRVPQDMSVVGFDDLPEVRWSAPPLTTVRQPLADMGRTAARTVLRRPRDERPDPPRVELGTDLILRSSTAPPPGAAASD</sequence>
<feature type="compositionally biased region" description="Basic and acidic residues" evidence="4">
    <location>
        <begin position="320"/>
        <end position="330"/>
    </location>
</feature>
<dbReference type="RefSeq" id="WP_352145628.1">
    <property type="nucleotide sequence ID" value="NZ_JBEOZY010000001.1"/>
</dbReference>
<keyword evidence="7" id="KW-1185">Reference proteome</keyword>
<dbReference type="SUPFAM" id="SSF53822">
    <property type="entry name" value="Periplasmic binding protein-like I"/>
    <property type="match status" value="1"/>
</dbReference>
<reference evidence="6 7" key="1">
    <citation type="submission" date="2024-06" db="EMBL/GenBank/DDBJ databases">
        <title>The Natural Products Discovery Center: Release of the First 8490 Sequenced Strains for Exploring Actinobacteria Biosynthetic Diversity.</title>
        <authorList>
            <person name="Kalkreuter E."/>
            <person name="Kautsar S.A."/>
            <person name="Yang D."/>
            <person name="Bader C.D."/>
            <person name="Teijaro C.N."/>
            <person name="Fluegel L."/>
            <person name="Davis C.M."/>
            <person name="Simpson J.R."/>
            <person name="Lauterbach L."/>
            <person name="Steele A.D."/>
            <person name="Gui C."/>
            <person name="Meng S."/>
            <person name="Li G."/>
            <person name="Viehrig K."/>
            <person name="Ye F."/>
            <person name="Su P."/>
            <person name="Kiefer A.F."/>
            <person name="Nichols A."/>
            <person name="Cepeda A.J."/>
            <person name="Yan W."/>
            <person name="Fan B."/>
            <person name="Jiang Y."/>
            <person name="Adhikari A."/>
            <person name="Zheng C.-J."/>
            <person name="Schuster L."/>
            <person name="Cowan T.M."/>
            <person name="Smanski M.J."/>
            <person name="Chevrette M.G."/>
            <person name="De Carvalho L.P.S."/>
            <person name="Shen B."/>
        </authorList>
    </citation>
    <scope>NUCLEOTIDE SEQUENCE [LARGE SCALE GENOMIC DNA]</scope>
    <source>
        <strain evidence="6 7">NPDC001615</strain>
    </source>
</reference>
<dbReference type="SUPFAM" id="SSF47413">
    <property type="entry name" value="lambda repressor-like DNA-binding domains"/>
    <property type="match status" value="1"/>
</dbReference>
<dbReference type="EMBL" id="JBEOZY010000001">
    <property type="protein sequence ID" value="MER6163480.1"/>
    <property type="molecule type" value="Genomic_DNA"/>
</dbReference>
<evidence type="ECO:0000256" key="4">
    <source>
        <dbReference type="SAM" id="MobiDB-lite"/>
    </source>
</evidence>
<keyword evidence="2 6" id="KW-0238">DNA-binding</keyword>
<evidence type="ECO:0000256" key="2">
    <source>
        <dbReference type="ARBA" id="ARBA00023125"/>
    </source>
</evidence>
<dbReference type="Gene3D" id="1.10.260.40">
    <property type="entry name" value="lambda repressor-like DNA-binding domains"/>
    <property type="match status" value="1"/>
</dbReference>
<dbReference type="InterPro" id="IPR000843">
    <property type="entry name" value="HTH_LacI"/>
</dbReference>
<dbReference type="PROSITE" id="PS00356">
    <property type="entry name" value="HTH_LACI_1"/>
    <property type="match status" value="1"/>
</dbReference>
<dbReference type="CDD" id="cd06296">
    <property type="entry name" value="PBP1_CatR-like"/>
    <property type="match status" value="1"/>
</dbReference>
<dbReference type="PANTHER" id="PTHR30146">
    <property type="entry name" value="LACI-RELATED TRANSCRIPTIONAL REPRESSOR"/>
    <property type="match status" value="1"/>
</dbReference>
<name>A0ABV1SP27_9ACTN</name>
<accession>A0ABV1SP27</accession>
<dbReference type="CDD" id="cd01392">
    <property type="entry name" value="HTH_LacI"/>
    <property type="match status" value="1"/>
</dbReference>
<dbReference type="Pfam" id="PF00356">
    <property type="entry name" value="LacI"/>
    <property type="match status" value="1"/>
</dbReference>
<dbReference type="Proteomes" id="UP001496720">
    <property type="component" value="Unassembled WGS sequence"/>
</dbReference>
<evidence type="ECO:0000313" key="7">
    <source>
        <dbReference type="Proteomes" id="UP001496720"/>
    </source>
</evidence>
<evidence type="ECO:0000313" key="6">
    <source>
        <dbReference type="EMBL" id="MER6163480.1"/>
    </source>
</evidence>
<protein>
    <submittedName>
        <fullName evidence="6">LacI family DNA-binding transcriptional regulator</fullName>
    </submittedName>
</protein>
<evidence type="ECO:0000256" key="1">
    <source>
        <dbReference type="ARBA" id="ARBA00023015"/>
    </source>
</evidence>
<dbReference type="InterPro" id="IPR028082">
    <property type="entry name" value="Peripla_BP_I"/>
</dbReference>
<evidence type="ECO:0000259" key="5">
    <source>
        <dbReference type="PROSITE" id="PS50932"/>
    </source>
</evidence>
<feature type="region of interest" description="Disordered" evidence="4">
    <location>
        <begin position="311"/>
        <end position="353"/>
    </location>
</feature>
<dbReference type="PANTHER" id="PTHR30146:SF153">
    <property type="entry name" value="LACTOSE OPERON REPRESSOR"/>
    <property type="match status" value="1"/>
</dbReference>
<comment type="caution">
    <text evidence="6">The sequence shown here is derived from an EMBL/GenBank/DDBJ whole genome shotgun (WGS) entry which is preliminary data.</text>
</comment>
<dbReference type="Gene3D" id="3.40.50.2300">
    <property type="match status" value="2"/>
</dbReference>
<dbReference type="Pfam" id="PF13377">
    <property type="entry name" value="Peripla_BP_3"/>
    <property type="match status" value="1"/>
</dbReference>
<feature type="compositionally biased region" description="Pro residues" evidence="4">
    <location>
        <begin position="344"/>
        <end position="353"/>
    </location>
</feature>
<gene>
    <name evidence="6" type="ORF">ABT188_02625</name>
</gene>
<evidence type="ECO:0000256" key="3">
    <source>
        <dbReference type="ARBA" id="ARBA00023163"/>
    </source>
</evidence>
<dbReference type="PRINTS" id="PR00036">
    <property type="entry name" value="HTHLACI"/>
</dbReference>
<dbReference type="SMART" id="SM00354">
    <property type="entry name" value="HTH_LACI"/>
    <property type="match status" value="1"/>
</dbReference>
<organism evidence="6 7">
    <name type="scientific">Streptomyces violaceorubidus</name>
    <dbReference type="NCBI Taxonomy" id="284042"/>
    <lineage>
        <taxon>Bacteria</taxon>
        <taxon>Bacillati</taxon>
        <taxon>Actinomycetota</taxon>
        <taxon>Actinomycetes</taxon>
        <taxon>Kitasatosporales</taxon>
        <taxon>Streptomycetaceae</taxon>
        <taxon>Streptomyces</taxon>
    </lineage>
</organism>
<dbReference type="InterPro" id="IPR046335">
    <property type="entry name" value="LacI/GalR-like_sensor"/>
</dbReference>
<dbReference type="PROSITE" id="PS50932">
    <property type="entry name" value="HTH_LACI_2"/>
    <property type="match status" value="1"/>
</dbReference>
<keyword evidence="3" id="KW-0804">Transcription</keyword>
<dbReference type="InterPro" id="IPR010982">
    <property type="entry name" value="Lambda_DNA-bd_dom_sf"/>
</dbReference>
<feature type="domain" description="HTH lacI-type" evidence="5">
    <location>
        <begin position="18"/>
        <end position="72"/>
    </location>
</feature>
<dbReference type="GO" id="GO:0003677">
    <property type="term" value="F:DNA binding"/>
    <property type="evidence" value="ECO:0007669"/>
    <property type="project" value="UniProtKB-KW"/>
</dbReference>